<dbReference type="InterPro" id="IPR009019">
    <property type="entry name" value="KH_sf_prok-type"/>
</dbReference>
<evidence type="ECO:0000256" key="4">
    <source>
        <dbReference type="ARBA" id="ARBA00022884"/>
    </source>
</evidence>
<evidence type="ECO:0000256" key="1">
    <source>
        <dbReference type="ARBA" id="ARBA00022472"/>
    </source>
</evidence>
<feature type="domain" description="S1 motif" evidence="9">
    <location>
        <begin position="140"/>
        <end position="204"/>
    </location>
</feature>
<evidence type="ECO:0000313" key="11">
    <source>
        <dbReference type="Proteomes" id="UP000320314"/>
    </source>
</evidence>
<comment type="caution">
    <text evidence="10">The sequence shown here is derived from an EMBL/GenBank/DDBJ whole genome shotgun (WGS) entry which is preliminary data.</text>
</comment>
<comment type="similarity">
    <text evidence="7">Belongs to the NusA family.</text>
</comment>
<protein>
    <recommendedName>
        <fullName evidence="7">Transcription termination/antitermination protein NusA</fullName>
    </recommendedName>
</protein>
<evidence type="ECO:0000259" key="9">
    <source>
        <dbReference type="PROSITE" id="PS50126"/>
    </source>
</evidence>
<dbReference type="InterPro" id="IPR025249">
    <property type="entry name" value="TF_NusA_KH_1st"/>
</dbReference>
<evidence type="ECO:0000256" key="3">
    <source>
        <dbReference type="ARBA" id="ARBA00022814"/>
    </source>
</evidence>
<gene>
    <name evidence="7 10" type="primary">nusA</name>
    <name evidence="10" type="ORF">FJU11_16285</name>
</gene>
<dbReference type="Pfam" id="PF14520">
    <property type="entry name" value="HHH_5"/>
    <property type="match status" value="1"/>
</dbReference>
<dbReference type="RefSeq" id="WP_141168137.1">
    <property type="nucleotide sequence ID" value="NZ_VHLH01000037.1"/>
</dbReference>
<dbReference type="InterPro" id="IPR003029">
    <property type="entry name" value="S1_domain"/>
</dbReference>
<dbReference type="NCBIfam" id="TIGR01953">
    <property type="entry name" value="NusA"/>
    <property type="match status" value="1"/>
</dbReference>
<accession>A0A506TVM1</accession>
<dbReference type="GO" id="GO:0003723">
    <property type="term" value="F:RNA binding"/>
    <property type="evidence" value="ECO:0007669"/>
    <property type="project" value="UniProtKB-UniRule"/>
</dbReference>
<sequence length="538" mass="60249">MAVSANRLELLQIADAVAREKSIDRTIVIEAMADAIQKAARSRYGTESDIRVDINTRSGDIQLKRILEVVEEVEDYSTQIALPLAQDRRPDAQIGETIEDPLPPMDFGRIAAQSAKQVIVQKVREAERDQQYDEYKDRVGEIINGTVKRVEYGNVIVDLGRGEAIIRRDEMIPREQMRYGDRVRAYVYDVRREQRGPQIFMSRTHPQFMVKLFTMEVPEIYDGIIEIRSVARDPGSRAKIAVISNDSAIDPVGACVGMRGSRVQAVVGELQGEKIDIIPWSGDPASFIVNALQPAEVAKVVLDEDAERIEVVVPDEQLSLAIGRRGQNVRLASQLTGWDIDILTEEEESSRRQKEFTERTDLFMDSLNVDEMVGQVLASEGFTSVEEVAYVDLEEIASIEGFDEETAEELRSRAREHLEQREAELDARRTELGVSDELRQIDGMTTEMMVKLGEDGMQSMEDFAGCAADDLVGWSERKDGETKRFDGLFTGLDVSRQLAEEMIVQARLAAGWITEADLASDEEPEEVEGEAAEAEETA</sequence>
<keyword evidence="6 7" id="KW-0804">Transcription</keyword>
<evidence type="ECO:0000256" key="7">
    <source>
        <dbReference type="HAMAP-Rule" id="MF_00945"/>
    </source>
</evidence>
<keyword evidence="4 7" id="KW-0694">RNA-binding</keyword>
<keyword evidence="11" id="KW-1185">Reference proteome</keyword>
<dbReference type="InterPro" id="IPR015946">
    <property type="entry name" value="KH_dom-like_a/b"/>
</dbReference>
<dbReference type="CDD" id="cd04455">
    <property type="entry name" value="S1_NusA"/>
    <property type="match status" value="1"/>
</dbReference>
<dbReference type="FunFam" id="3.30.300.20:FF:000002">
    <property type="entry name" value="Transcription termination/antitermination protein NusA"/>
    <property type="match status" value="1"/>
</dbReference>
<dbReference type="CDD" id="cd22529">
    <property type="entry name" value="KH-II_NusA_rpt2"/>
    <property type="match status" value="1"/>
</dbReference>
<dbReference type="EMBL" id="VHLH01000037">
    <property type="protein sequence ID" value="TPW26113.1"/>
    <property type="molecule type" value="Genomic_DNA"/>
</dbReference>
<dbReference type="PANTHER" id="PTHR22648:SF0">
    <property type="entry name" value="TRANSCRIPTION TERMINATION_ANTITERMINATION PROTEIN NUSA"/>
    <property type="match status" value="1"/>
</dbReference>
<dbReference type="Gene3D" id="3.30.1480.10">
    <property type="entry name" value="NusA, N-terminal domain"/>
    <property type="match status" value="1"/>
</dbReference>
<keyword evidence="5 7" id="KW-0805">Transcription regulation</keyword>
<dbReference type="SMART" id="SM00322">
    <property type="entry name" value="KH"/>
    <property type="match status" value="2"/>
</dbReference>
<dbReference type="InterPro" id="IPR010214">
    <property type="entry name" value="Tscrpt_termin_fac_NusA_C_rpt"/>
</dbReference>
<dbReference type="InterPro" id="IPR058582">
    <property type="entry name" value="KH_NusA_2nd"/>
</dbReference>
<proteinExistence type="inferred from homology"/>
<dbReference type="InterPro" id="IPR030842">
    <property type="entry name" value="TF_NusA_bacterial"/>
</dbReference>
<name>A0A506TVM1_9HYPH</name>
<feature type="compositionally biased region" description="Acidic residues" evidence="8">
    <location>
        <begin position="518"/>
        <end position="538"/>
    </location>
</feature>
<keyword evidence="1 7" id="KW-0806">Transcription termination</keyword>
<dbReference type="GO" id="GO:0006353">
    <property type="term" value="P:DNA-templated transcription termination"/>
    <property type="evidence" value="ECO:0007669"/>
    <property type="project" value="UniProtKB-UniRule"/>
</dbReference>
<reference evidence="10 11" key="1">
    <citation type="submission" date="2019-06" db="EMBL/GenBank/DDBJ databases">
        <authorList>
            <person name="Li M."/>
        </authorList>
    </citation>
    <scope>NUCLEOTIDE SEQUENCE [LARGE SCALE GENOMIC DNA]</scope>
    <source>
        <strain evidence="10 11">BGMRC6574</strain>
    </source>
</reference>
<evidence type="ECO:0000313" key="10">
    <source>
        <dbReference type="EMBL" id="TPW26113.1"/>
    </source>
</evidence>
<dbReference type="CDD" id="cd02134">
    <property type="entry name" value="KH-II_NusA_rpt1"/>
    <property type="match status" value="1"/>
</dbReference>
<evidence type="ECO:0000256" key="5">
    <source>
        <dbReference type="ARBA" id="ARBA00023015"/>
    </source>
</evidence>
<dbReference type="InterPro" id="IPR010213">
    <property type="entry name" value="TF_NusA"/>
</dbReference>
<dbReference type="SUPFAM" id="SSF50249">
    <property type="entry name" value="Nucleic acid-binding proteins"/>
    <property type="match status" value="1"/>
</dbReference>
<dbReference type="Proteomes" id="UP000320314">
    <property type="component" value="Unassembled WGS sequence"/>
</dbReference>
<dbReference type="AlphaFoldDB" id="A0A506TVM1"/>
<dbReference type="Gene3D" id="2.40.50.140">
    <property type="entry name" value="Nucleic acid-binding proteins"/>
    <property type="match status" value="1"/>
</dbReference>
<dbReference type="Gene3D" id="1.10.150.20">
    <property type="entry name" value="5' to 3' exonuclease, C-terminal subdomain"/>
    <property type="match status" value="2"/>
</dbReference>
<dbReference type="Pfam" id="PF13184">
    <property type="entry name" value="KH_NusA_1st"/>
    <property type="match status" value="1"/>
</dbReference>
<comment type="function">
    <text evidence="7">Participates in both transcription termination and antitermination.</text>
</comment>
<evidence type="ECO:0000256" key="2">
    <source>
        <dbReference type="ARBA" id="ARBA00022490"/>
    </source>
</evidence>
<organism evidence="10 11">
    <name type="scientific">Pararhizobium mangrovi</name>
    <dbReference type="NCBI Taxonomy" id="2590452"/>
    <lineage>
        <taxon>Bacteria</taxon>
        <taxon>Pseudomonadati</taxon>
        <taxon>Pseudomonadota</taxon>
        <taxon>Alphaproteobacteria</taxon>
        <taxon>Hyphomicrobiales</taxon>
        <taxon>Rhizobiaceae</taxon>
        <taxon>Rhizobium/Agrobacterium group</taxon>
        <taxon>Pararhizobium</taxon>
    </lineage>
</organism>
<dbReference type="Pfam" id="PF00575">
    <property type="entry name" value="S1"/>
    <property type="match status" value="1"/>
</dbReference>
<dbReference type="SUPFAM" id="SSF47794">
    <property type="entry name" value="Rad51 N-terminal domain-like"/>
    <property type="match status" value="2"/>
</dbReference>
<dbReference type="GO" id="GO:0031564">
    <property type="term" value="P:transcription antitermination"/>
    <property type="evidence" value="ECO:0007669"/>
    <property type="project" value="UniProtKB-UniRule"/>
</dbReference>
<dbReference type="GO" id="GO:0000166">
    <property type="term" value="F:nucleotide binding"/>
    <property type="evidence" value="ECO:0007669"/>
    <property type="project" value="InterPro"/>
</dbReference>
<dbReference type="PROSITE" id="PS50126">
    <property type="entry name" value="S1"/>
    <property type="match status" value="1"/>
</dbReference>
<dbReference type="FunFam" id="3.30.300.20:FF:000005">
    <property type="entry name" value="Transcription termination/antitermination protein NusA"/>
    <property type="match status" value="1"/>
</dbReference>
<dbReference type="SUPFAM" id="SSF69705">
    <property type="entry name" value="Transcription factor NusA, N-terminal domain"/>
    <property type="match status" value="1"/>
</dbReference>
<dbReference type="Pfam" id="PF26594">
    <property type="entry name" value="KH_NusA_2nd"/>
    <property type="match status" value="1"/>
</dbReference>
<dbReference type="FunFam" id="2.40.50.140:FF:000058">
    <property type="entry name" value="Transcription termination/antitermination protein NusA"/>
    <property type="match status" value="1"/>
</dbReference>
<feature type="region of interest" description="Disordered" evidence="8">
    <location>
        <begin position="517"/>
        <end position="538"/>
    </location>
</feature>
<dbReference type="Pfam" id="PF08529">
    <property type="entry name" value="NusA_N"/>
    <property type="match status" value="1"/>
</dbReference>
<comment type="subcellular location">
    <subcellularLocation>
        <location evidence="7">Cytoplasm</location>
    </subcellularLocation>
</comment>
<evidence type="ECO:0000256" key="8">
    <source>
        <dbReference type="SAM" id="MobiDB-lite"/>
    </source>
</evidence>
<keyword evidence="2 7" id="KW-0963">Cytoplasm</keyword>
<dbReference type="InterPro" id="IPR010995">
    <property type="entry name" value="DNA_repair_Rad51/TF_NusA_a-hlx"/>
</dbReference>
<evidence type="ECO:0000256" key="6">
    <source>
        <dbReference type="ARBA" id="ARBA00023163"/>
    </source>
</evidence>
<dbReference type="SMART" id="SM00316">
    <property type="entry name" value="S1"/>
    <property type="match status" value="1"/>
</dbReference>
<dbReference type="InterPro" id="IPR036555">
    <property type="entry name" value="NusA_N_sf"/>
</dbReference>
<comment type="subunit">
    <text evidence="7">Monomer. Binds directly to the core enzyme of the DNA-dependent RNA polymerase and to nascent RNA.</text>
</comment>
<dbReference type="PANTHER" id="PTHR22648">
    <property type="entry name" value="TRANSCRIPTION TERMINATION FACTOR NUSA"/>
    <property type="match status" value="1"/>
</dbReference>
<dbReference type="NCBIfam" id="TIGR01954">
    <property type="entry name" value="nusA_Cterm_rpt"/>
    <property type="match status" value="1"/>
</dbReference>
<dbReference type="HAMAP" id="MF_00945_B">
    <property type="entry name" value="NusA_B"/>
    <property type="match status" value="1"/>
</dbReference>
<dbReference type="GO" id="GO:0003700">
    <property type="term" value="F:DNA-binding transcription factor activity"/>
    <property type="evidence" value="ECO:0007669"/>
    <property type="project" value="InterPro"/>
</dbReference>
<dbReference type="GO" id="GO:0005829">
    <property type="term" value="C:cytosol"/>
    <property type="evidence" value="ECO:0007669"/>
    <property type="project" value="TreeGrafter"/>
</dbReference>
<dbReference type="PROSITE" id="PS50084">
    <property type="entry name" value="KH_TYPE_1"/>
    <property type="match status" value="1"/>
</dbReference>
<dbReference type="InterPro" id="IPR012340">
    <property type="entry name" value="NA-bd_OB-fold"/>
</dbReference>
<keyword evidence="3 7" id="KW-0889">Transcription antitermination</keyword>
<dbReference type="InterPro" id="IPR004087">
    <property type="entry name" value="KH_dom"/>
</dbReference>
<dbReference type="InterPro" id="IPR013735">
    <property type="entry name" value="TF_NusA_N"/>
</dbReference>
<dbReference type="SUPFAM" id="SSF54814">
    <property type="entry name" value="Prokaryotic type KH domain (KH-domain type II)"/>
    <property type="match status" value="2"/>
</dbReference>
<dbReference type="Gene3D" id="3.30.300.20">
    <property type="match status" value="2"/>
</dbReference>
<dbReference type="OrthoDB" id="9807233at2"/>